<feature type="signal peptide" evidence="3">
    <location>
        <begin position="1"/>
        <end position="37"/>
    </location>
</feature>
<feature type="domain" description="Peptidase S1" evidence="4">
    <location>
        <begin position="43"/>
        <end position="275"/>
    </location>
</feature>
<dbReference type="PANTHER" id="PTHR24276:SF98">
    <property type="entry name" value="FI18310P1-RELATED"/>
    <property type="match status" value="1"/>
</dbReference>
<sequence length="532" mass="55626">MIAFRGHGPATVIPMRIRFRSLALPTGLALAATMAGAVPASAVIGGTESTRPYSFMVSLQYDSPRPDGHRCGAVLIAPQWAVTAGHCANTPTGSTAGVPRGWKVRVGSLDTTSGGEVTDIDKFYRRHNTYDPPGEDIALLHLRTPVRAKPVKLAEATPADGTPVRILGWGAAGTSCDDFKDTKCFPGKLREADTEVVPLDRCWDDDGHTLPLCVGRAEPPVGPGTTDSGGPALIRSGDGWALAGTVIGPGIRGADFPDMYTDVAKNSAWLNGIVTGTDVPPDTPVPNVEGTASVGDCKGAVVRSATSRPGDPALVLTNGHCVPSGRPAPGTALVDRPADLARPVTIAGRDGYPKTSARATRLVYATMTGTDVALYRLDKTYAQLAREGAKVFRLATTPMRAGDRLLLSYSSSRPKCTVEAVVPHLREAGYQQDDAVRYAPSDTCVSGPGYSGSALLTPDARTIAGINNTHNRDGGRCTEDNPCEVGRDGTVTAVQGRGYGQQVHRISACLARGSRIDLSRPGCTLTGPPSSV</sequence>
<evidence type="ECO:0000313" key="6">
    <source>
        <dbReference type="Proteomes" id="UP000014137"/>
    </source>
</evidence>
<evidence type="ECO:0000256" key="3">
    <source>
        <dbReference type="SAM" id="SignalP"/>
    </source>
</evidence>
<protein>
    <recommendedName>
        <fullName evidence="4">Peptidase S1 domain-containing protein</fullName>
    </recommendedName>
</protein>
<dbReference type="PROSITE" id="PS50240">
    <property type="entry name" value="TRYPSIN_DOM"/>
    <property type="match status" value="1"/>
</dbReference>
<evidence type="ECO:0000259" key="4">
    <source>
        <dbReference type="PROSITE" id="PS50240"/>
    </source>
</evidence>
<organism evidence="5 6">
    <name type="scientific">Amycolatopsis azurea DSM 43854</name>
    <dbReference type="NCBI Taxonomy" id="1238180"/>
    <lineage>
        <taxon>Bacteria</taxon>
        <taxon>Bacillati</taxon>
        <taxon>Actinomycetota</taxon>
        <taxon>Actinomycetes</taxon>
        <taxon>Pseudonocardiales</taxon>
        <taxon>Pseudonocardiaceae</taxon>
        <taxon>Amycolatopsis</taxon>
    </lineage>
</organism>
<dbReference type="EMBL" id="ANMG01000025">
    <property type="protein sequence ID" value="EMD26978.1"/>
    <property type="molecule type" value="Genomic_DNA"/>
</dbReference>
<dbReference type="Pfam" id="PF13365">
    <property type="entry name" value="Trypsin_2"/>
    <property type="match status" value="1"/>
</dbReference>
<dbReference type="SMART" id="SM00020">
    <property type="entry name" value="Tryp_SPc"/>
    <property type="match status" value="1"/>
</dbReference>
<dbReference type="InterPro" id="IPR043504">
    <property type="entry name" value="Peptidase_S1_PA_chymotrypsin"/>
</dbReference>
<dbReference type="GO" id="GO:0004252">
    <property type="term" value="F:serine-type endopeptidase activity"/>
    <property type="evidence" value="ECO:0007669"/>
    <property type="project" value="InterPro"/>
</dbReference>
<dbReference type="Pfam" id="PF00089">
    <property type="entry name" value="Trypsin"/>
    <property type="match status" value="1"/>
</dbReference>
<dbReference type="CDD" id="cd00190">
    <property type="entry name" value="Tryp_SPc"/>
    <property type="match status" value="1"/>
</dbReference>
<dbReference type="Gene3D" id="2.40.10.10">
    <property type="entry name" value="Trypsin-like serine proteases"/>
    <property type="match status" value="1"/>
</dbReference>
<dbReference type="PRINTS" id="PR00722">
    <property type="entry name" value="CHYMOTRYPSIN"/>
</dbReference>
<dbReference type="InterPro" id="IPR009003">
    <property type="entry name" value="Peptidase_S1_PA"/>
</dbReference>
<comment type="caution">
    <text evidence="5">The sequence shown here is derived from an EMBL/GenBank/DDBJ whole genome shotgun (WGS) entry which is preliminary data.</text>
</comment>
<reference evidence="5 6" key="1">
    <citation type="submission" date="2012-10" db="EMBL/GenBank/DDBJ databases">
        <title>Genome assembly of Amycolatopsis azurea DSM 43854.</title>
        <authorList>
            <person name="Khatri I."/>
            <person name="Kaur I."/>
            <person name="Subramanian S."/>
            <person name="Mayilraj S."/>
        </authorList>
    </citation>
    <scope>NUCLEOTIDE SEQUENCE [LARGE SCALE GENOMIC DNA]</scope>
    <source>
        <strain evidence="5 6">DSM 43854</strain>
    </source>
</reference>
<dbReference type="PANTHER" id="PTHR24276">
    <property type="entry name" value="POLYSERASE-RELATED"/>
    <property type="match status" value="1"/>
</dbReference>
<dbReference type="AlphaFoldDB" id="M2PR05"/>
<dbReference type="GO" id="GO:0006508">
    <property type="term" value="P:proteolysis"/>
    <property type="evidence" value="ECO:0007669"/>
    <property type="project" value="InterPro"/>
</dbReference>
<dbReference type="Proteomes" id="UP000014137">
    <property type="component" value="Unassembled WGS sequence"/>
</dbReference>
<dbReference type="InterPro" id="IPR018114">
    <property type="entry name" value="TRYPSIN_HIS"/>
</dbReference>
<proteinExistence type="inferred from homology"/>
<keyword evidence="2" id="KW-1015">Disulfide bond</keyword>
<name>M2PR05_9PSEU</name>
<keyword evidence="3" id="KW-0732">Signal</keyword>
<dbReference type="SUPFAM" id="SSF50494">
    <property type="entry name" value="Trypsin-like serine proteases"/>
    <property type="match status" value="2"/>
</dbReference>
<accession>M2PR05</accession>
<dbReference type="PROSITE" id="PS00134">
    <property type="entry name" value="TRYPSIN_HIS"/>
    <property type="match status" value="1"/>
</dbReference>
<comment type="similarity">
    <text evidence="1">Belongs to the peptidase S1 family.</text>
</comment>
<gene>
    <name evidence="5" type="ORF">C791_2485</name>
</gene>
<dbReference type="InterPro" id="IPR050430">
    <property type="entry name" value="Peptidase_S1"/>
</dbReference>
<dbReference type="InterPro" id="IPR001254">
    <property type="entry name" value="Trypsin_dom"/>
</dbReference>
<dbReference type="InterPro" id="IPR001314">
    <property type="entry name" value="Peptidase_S1A"/>
</dbReference>
<feature type="chain" id="PRO_5038396911" description="Peptidase S1 domain-containing protein" evidence="3">
    <location>
        <begin position="38"/>
        <end position="532"/>
    </location>
</feature>
<evidence type="ECO:0000256" key="1">
    <source>
        <dbReference type="ARBA" id="ARBA00007664"/>
    </source>
</evidence>
<evidence type="ECO:0000313" key="5">
    <source>
        <dbReference type="EMBL" id="EMD26978.1"/>
    </source>
</evidence>
<dbReference type="PATRIC" id="fig|1238180.3.peg.3084"/>
<evidence type="ECO:0000256" key="2">
    <source>
        <dbReference type="ARBA" id="ARBA00023157"/>
    </source>
</evidence>